<evidence type="ECO:0000313" key="2">
    <source>
        <dbReference type="EMBL" id="KAJ4960624.1"/>
    </source>
</evidence>
<proteinExistence type="predicted"/>
<dbReference type="Proteomes" id="UP001141806">
    <property type="component" value="Unassembled WGS sequence"/>
</dbReference>
<dbReference type="EMBL" id="JAMYWD010000009">
    <property type="protein sequence ID" value="KAJ4960624.1"/>
    <property type="molecule type" value="Genomic_DNA"/>
</dbReference>
<dbReference type="AlphaFoldDB" id="A0A9Q0HBD2"/>
<evidence type="ECO:0000256" key="1">
    <source>
        <dbReference type="SAM" id="MobiDB-lite"/>
    </source>
</evidence>
<name>A0A9Q0HBD2_9MAGN</name>
<protein>
    <submittedName>
        <fullName evidence="2">Uncharacterized protein</fullName>
    </submittedName>
</protein>
<accession>A0A9Q0HBD2</accession>
<evidence type="ECO:0000313" key="3">
    <source>
        <dbReference type="Proteomes" id="UP001141806"/>
    </source>
</evidence>
<dbReference type="PANTHER" id="PTHR33148">
    <property type="entry name" value="PLASTID MOVEMENT IMPAIRED PROTEIN-RELATED"/>
    <property type="match status" value="1"/>
</dbReference>
<dbReference type="Pfam" id="PF14009">
    <property type="entry name" value="PADRE"/>
    <property type="match status" value="1"/>
</dbReference>
<reference evidence="2" key="1">
    <citation type="journal article" date="2023" name="Plant J.">
        <title>The genome of the king protea, Protea cynaroides.</title>
        <authorList>
            <person name="Chang J."/>
            <person name="Duong T.A."/>
            <person name="Schoeman C."/>
            <person name="Ma X."/>
            <person name="Roodt D."/>
            <person name="Barker N."/>
            <person name="Li Z."/>
            <person name="Van de Peer Y."/>
            <person name="Mizrachi E."/>
        </authorList>
    </citation>
    <scope>NUCLEOTIDE SEQUENCE</scope>
    <source>
        <tissue evidence="2">Young leaves</tissue>
    </source>
</reference>
<dbReference type="OrthoDB" id="676555at2759"/>
<feature type="region of interest" description="Disordered" evidence="1">
    <location>
        <begin position="165"/>
        <end position="242"/>
    </location>
</feature>
<dbReference type="InterPro" id="IPR025322">
    <property type="entry name" value="PADRE_dom"/>
</dbReference>
<organism evidence="2 3">
    <name type="scientific">Protea cynaroides</name>
    <dbReference type="NCBI Taxonomy" id="273540"/>
    <lineage>
        <taxon>Eukaryota</taxon>
        <taxon>Viridiplantae</taxon>
        <taxon>Streptophyta</taxon>
        <taxon>Embryophyta</taxon>
        <taxon>Tracheophyta</taxon>
        <taxon>Spermatophyta</taxon>
        <taxon>Magnoliopsida</taxon>
        <taxon>Proteales</taxon>
        <taxon>Proteaceae</taxon>
        <taxon>Protea</taxon>
    </lineage>
</organism>
<gene>
    <name evidence="2" type="ORF">NE237_020534</name>
</gene>
<comment type="caution">
    <text evidence="2">The sequence shown here is derived from an EMBL/GenBank/DDBJ whole genome shotgun (WGS) entry which is preliminary data.</text>
</comment>
<sequence length="242" mass="27064">MGNTLGGRKLAKVMTIDGEMVKLKTPLKVGEVTKNHPGLVLVDSEAVKHFGIQAKPLQPQQQLKPRRLYFLVELPKLPQQEKNILQRKVKPGVRMSAKERMESLMLTRRATSDLSSVKSRNLVDDAGMVRVKLRLPKSELAKLMDESHDVSEAAEKIMNLCINKTGRSSPGDHHDDSYTKSGPILGGYDKSKSNGDESPYSMSGPLHHHGWKPALDSINEASNRPRRERRVKFAAINDEELE</sequence>
<dbReference type="PANTHER" id="PTHR33148:SF3">
    <property type="entry name" value="DUF4228 DOMAIN PROTEIN"/>
    <property type="match status" value="1"/>
</dbReference>
<keyword evidence="3" id="KW-1185">Reference proteome</keyword>